<reference evidence="5 6" key="1">
    <citation type="submission" date="2013-04" db="EMBL/GenBank/DDBJ databases">
        <title>Gluconobacter oxydans NBRC 3293 whole genome sequence.</title>
        <authorList>
            <person name="Matsutani M."/>
            <person name="Yakushi T."/>
            <person name="Matsushita K."/>
        </authorList>
    </citation>
    <scope>NUCLEOTIDE SEQUENCE [LARGE SCALE GENOMIC DNA]</scope>
    <source>
        <strain evidence="5 6">NBRC 3293</strain>
    </source>
</reference>
<keyword evidence="3" id="KW-0378">Hydrolase</keyword>
<dbReference type="NCBIfam" id="NF006579">
    <property type="entry name" value="PRK09104.1"/>
    <property type="match status" value="1"/>
</dbReference>
<dbReference type="Proteomes" id="UP000484858">
    <property type="component" value="Unassembled WGS sequence"/>
</dbReference>
<dbReference type="InterPro" id="IPR011650">
    <property type="entry name" value="Peptidase_M20_dimer"/>
</dbReference>
<dbReference type="Gene3D" id="3.30.70.360">
    <property type="match status" value="1"/>
</dbReference>
<dbReference type="Gene3D" id="3.40.630.10">
    <property type="entry name" value="Zn peptidases"/>
    <property type="match status" value="1"/>
</dbReference>
<evidence type="ECO:0000256" key="3">
    <source>
        <dbReference type="ARBA" id="ARBA00022801"/>
    </source>
</evidence>
<keyword evidence="1" id="KW-0645">Protease</keyword>
<dbReference type="AlphaFoldDB" id="A0A829WMH6"/>
<keyword evidence="2" id="KW-0479">Metal-binding</keyword>
<accession>A0A829WMH6</accession>
<protein>
    <recommendedName>
        <fullName evidence="4">Peptidase M20 dimerisation domain-containing protein</fullName>
    </recommendedName>
</protein>
<dbReference type="GO" id="GO:0006508">
    <property type="term" value="P:proteolysis"/>
    <property type="evidence" value="ECO:0007669"/>
    <property type="project" value="UniProtKB-KW"/>
</dbReference>
<evidence type="ECO:0000313" key="6">
    <source>
        <dbReference type="Proteomes" id="UP000484858"/>
    </source>
</evidence>
<proteinExistence type="predicted"/>
<dbReference type="InterPro" id="IPR002933">
    <property type="entry name" value="Peptidase_M20"/>
</dbReference>
<evidence type="ECO:0000256" key="2">
    <source>
        <dbReference type="ARBA" id="ARBA00022723"/>
    </source>
</evidence>
<evidence type="ECO:0000259" key="4">
    <source>
        <dbReference type="Pfam" id="PF07687"/>
    </source>
</evidence>
<gene>
    <name evidence="5" type="ORF">NBRC3293_2515</name>
</gene>
<dbReference type="PANTHER" id="PTHR43270:SF12">
    <property type="entry name" value="SUCCINYL-DIAMINOPIMELATE DESUCCINYLASE"/>
    <property type="match status" value="1"/>
</dbReference>
<dbReference type="PANTHER" id="PTHR43270">
    <property type="entry name" value="BETA-ALA-HIS DIPEPTIDASE"/>
    <property type="match status" value="1"/>
</dbReference>
<feature type="domain" description="Peptidase M20 dimerisation" evidence="4">
    <location>
        <begin position="223"/>
        <end position="381"/>
    </location>
</feature>
<name>A0A829WMH6_GLUOY</name>
<dbReference type="Pfam" id="PF01546">
    <property type="entry name" value="Peptidase_M20"/>
    <property type="match status" value="1"/>
</dbReference>
<evidence type="ECO:0000313" key="5">
    <source>
        <dbReference type="EMBL" id="GEM18018.1"/>
    </source>
</evidence>
<sequence length="484" mass="51936">MTDTPNMEHKMTANSETLDTVLQTVDSHLDASVSRLFELLRIPSISTQPAHASDCRKAADWMRKELEHLGMKAEIRDVHWAAPGHPMVVGHDQGVGSSDGRPHVLFYGHYDVQPTDPEALWNAPPFDPRLIEDASGRKVIVARGASDDKGQVMTFLEACRAWKEVTGSLPVKVSVLLEGEEECGGANLFPFLKENAAELKADVALVCDTGMADRRTPGITTSLRGMMAEEVVIQCASHDLHSGLYGNAAVNPIAVLCQALATLRNAEGGVTLPGFYDGIQDPSPATRAQWSRLFPDARSLLEEAGLSVAAGEKAYSAIEQTWCRPSCEINGISGGYEGEGFKTVLPAKAMAKVSFRLVPGQDPDRIREAFRAHIRAALPSDAHVTFTAHGGSPGFEVSRDSRFLAPALKALSDEWGVPAATVGSGGSIPVAGEVRDALGLDALMIGFAQNDDRIHSPNEQYGLDSFHKGIRSWVRVLAALADAG</sequence>
<organism evidence="5 6">
    <name type="scientific">Gluconobacter oxydans NBRC 3293</name>
    <dbReference type="NCBI Taxonomy" id="1315969"/>
    <lineage>
        <taxon>Bacteria</taxon>
        <taxon>Pseudomonadati</taxon>
        <taxon>Pseudomonadota</taxon>
        <taxon>Alphaproteobacteria</taxon>
        <taxon>Acetobacterales</taxon>
        <taxon>Acetobacteraceae</taxon>
        <taxon>Gluconobacter</taxon>
    </lineage>
</organism>
<comment type="caution">
    <text evidence="5">The sequence shown here is derived from an EMBL/GenBank/DDBJ whole genome shotgun (WGS) entry which is preliminary data.</text>
</comment>
<dbReference type="EMBL" id="BARJ01000012">
    <property type="protein sequence ID" value="GEM18018.1"/>
    <property type="molecule type" value="Genomic_DNA"/>
</dbReference>
<dbReference type="GO" id="GO:0008233">
    <property type="term" value="F:peptidase activity"/>
    <property type="evidence" value="ECO:0007669"/>
    <property type="project" value="UniProtKB-KW"/>
</dbReference>
<dbReference type="GO" id="GO:0046872">
    <property type="term" value="F:metal ion binding"/>
    <property type="evidence" value="ECO:0007669"/>
    <property type="project" value="UniProtKB-KW"/>
</dbReference>
<evidence type="ECO:0000256" key="1">
    <source>
        <dbReference type="ARBA" id="ARBA00022670"/>
    </source>
</evidence>
<dbReference type="NCBIfam" id="NF005914">
    <property type="entry name" value="PRK07907.1"/>
    <property type="match status" value="1"/>
</dbReference>
<dbReference type="Pfam" id="PF07687">
    <property type="entry name" value="M20_dimer"/>
    <property type="match status" value="1"/>
</dbReference>
<dbReference type="InterPro" id="IPR051458">
    <property type="entry name" value="Cyt/Met_Dipeptidase"/>
</dbReference>
<dbReference type="SUPFAM" id="SSF53187">
    <property type="entry name" value="Zn-dependent exopeptidases"/>
    <property type="match status" value="1"/>
</dbReference>